<feature type="coiled-coil region" evidence="6">
    <location>
        <begin position="723"/>
        <end position="885"/>
    </location>
</feature>
<evidence type="ECO:0000256" key="7">
    <source>
        <dbReference type="SAM" id="MobiDB-lite"/>
    </source>
</evidence>
<feature type="coiled-coil region" evidence="6">
    <location>
        <begin position="1321"/>
        <end position="1350"/>
    </location>
</feature>
<feature type="compositionally biased region" description="Basic residues" evidence="7">
    <location>
        <begin position="2386"/>
        <end position="2399"/>
    </location>
</feature>
<feature type="region of interest" description="Disordered" evidence="7">
    <location>
        <begin position="1"/>
        <end position="56"/>
    </location>
</feature>
<dbReference type="GO" id="GO:0005525">
    <property type="term" value="F:GTP binding"/>
    <property type="evidence" value="ECO:0007669"/>
    <property type="project" value="UniProtKB-KW"/>
</dbReference>
<dbReference type="CDD" id="cd01857">
    <property type="entry name" value="HSR1_MMR1"/>
    <property type="match status" value="1"/>
</dbReference>
<name>A0AAD5U161_9FUNG</name>
<protein>
    <recommendedName>
        <fullName evidence="8">CP-type G domain-containing protein</fullName>
    </recommendedName>
</protein>
<evidence type="ECO:0000313" key="10">
    <source>
        <dbReference type="Proteomes" id="UP001211065"/>
    </source>
</evidence>
<dbReference type="Gene3D" id="3.40.50.300">
    <property type="entry name" value="P-loop containing nucleotide triphosphate hydrolases"/>
    <property type="match status" value="1"/>
</dbReference>
<keyword evidence="2" id="KW-0963">Cytoplasm</keyword>
<dbReference type="InterPro" id="IPR027417">
    <property type="entry name" value="P-loop_NTPase"/>
</dbReference>
<dbReference type="SUPFAM" id="SSF52540">
    <property type="entry name" value="P-loop containing nucleoside triphosphate hydrolases"/>
    <property type="match status" value="1"/>
</dbReference>
<dbReference type="Proteomes" id="UP001211065">
    <property type="component" value="Unassembled WGS sequence"/>
</dbReference>
<evidence type="ECO:0000256" key="1">
    <source>
        <dbReference type="ARBA" id="ARBA00004496"/>
    </source>
</evidence>
<dbReference type="InterPro" id="IPR006073">
    <property type="entry name" value="GTP-bd"/>
</dbReference>
<dbReference type="Pfam" id="PF01926">
    <property type="entry name" value="MMR_HSR1"/>
    <property type="match status" value="1"/>
</dbReference>
<feature type="coiled-coil region" evidence="6">
    <location>
        <begin position="1086"/>
        <end position="1214"/>
    </location>
</feature>
<evidence type="ECO:0000256" key="5">
    <source>
        <dbReference type="ARBA" id="ARBA00023134"/>
    </source>
</evidence>
<feature type="coiled-coil region" evidence="6">
    <location>
        <begin position="944"/>
        <end position="996"/>
    </location>
</feature>
<dbReference type="GO" id="GO:0000054">
    <property type="term" value="P:ribosomal subunit export from nucleus"/>
    <property type="evidence" value="ECO:0007669"/>
    <property type="project" value="TreeGrafter"/>
</dbReference>
<dbReference type="PANTHER" id="PTHR45709">
    <property type="entry name" value="LARGE SUBUNIT GTPASE 1 HOMOLOG-RELATED"/>
    <property type="match status" value="1"/>
</dbReference>
<feature type="domain" description="CP-type G" evidence="8">
    <location>
        <begin position="1901"/>
        <end position="2128"/>
    </location>
</feature>
<feature type="compositionally biased region" description="Polar residues" evidence="7">
    <location>
        <begin position="1501"/>
        <end position="1512"/>
    </location>
</feature>
<dbReference type="GO" id="GO:0003924">
    <property type="term" value="F:GTPase activity"/>
    <property type="evidence" value="ECO:0007669"/>
    <property type="project" value="InterPro"/>
</dbReference>
<proteinExistence type="predicted"/>
<keyword evidence="4" id="KW-0378">Hydrolase</keyword>
<dbReference type="EMBL" id="JADGJW010000411">
    <property type="protein sequence ID" value="KAJ3217742.1"/>
    <property type="molecule type" value="Genomic_DNA"/>
</dbReference>
<dbReference type="PROSITE" id="PS51721">
    <property type="entry name" value="G_CP"/>
    <property type="match status" value="1"/>
</dbReference>
<feature type="coiled-coil region" evidence="6">
    <location>
        <begin position="2002"/>
        <end position="2030"/>
    </location>
</feature>
<feature type="region of interest" description="Disordered" evidence="7">
    <location>
        <begin position="1679"/>
        <end position="1746"/>
    </location>
</feature>
<feature type="region of interest" description="Disordered" evidence="7">
    <location>
        <begin position="2375"/>
        <end position="2406"/>
    </location>
</feature>
<dbReference type="PANTHER" id="PTHR45709:SF2">
    <property type="entry name" value="LARGE SUBUNIT GTPASE 1 HOMOLOG"/>
    <property type="match status" value="1"/>
</dbReference>
<organism evidence="9 10">
    <name type="scientific">Clydaea vesicula</name>
    <dbReference type="NCBI Taxonomy" id="447962"/>
    <lineage>
        <taxon>Eukaryota</taxon>
        <taxon>Fungi</taxon>
        <taxon>Fungi incertae sedis</taxon>
        <taxon>Chytridiomycota</taxon>
        <taxon>Chytridiomycota incertae sedis</taxon>
        <taxon>Chytridiomycetes</taxon>
        <taxon>Lobulomycetales</taxon>
        <taxon>Lobulomycetaceae</taxon>
        <taxon>Clydaea</taxon>
    </lineage>
</organism>
<evidence type="ECO:0000256" key="4">
    <source>
        <dbReference type="ARBA" id="ARBA00022801"/>
    </source>
</evidence>
<feature type="compositionally biased region" description="Low complexity" evidence="7">
    <location>
        <begin position="1711"/>
        <end position="1726"/>
    </location>
</feature>
<keyword evidence="3" id="KW-0547">Nucleotide-binding</keyword>
<accession>A0AAD5U161</accession>
<comment type="caution">
    <text evidence="9">The sequence shown here is derived from an EMBL/GenBank/DDBJ whole genome shotgun (WGS) entry which is preliminary data.</text>
</comment>
<sequence>MKKTSSFPSDFEEFLNMSDSDSEDPKSFISNLSKASEMLTDSDDDSENSNNPIDKLDSSSIFAKHRMWDETDFALETQHSKNKTVNNSYLKTPSDINKNVEKSDIKKSSLSNLNVNASNEKDYLDETFDSEDEESEKIKFFKELDSRNNLEISQLHKDTHSYNDDSIFEIEEFQVNVLSTEGDKNESENLQQFQQNEIINDEAGSLNDFSIGSEEARNEYLKQLETIDENDFSSVSSIKNFQSSEVKDESNLSDNEDSSLLKSLSTVPDIKSKLKENNNEVPKVIPASKFSVLTDEANNKPLDISKAGAGDAGGKNLSAKLEDCTKKNSNAYSLISDNNENKLDEFKVFTNENLDTSFAPVSITSDLENVTKNDFDTSFEYSESIMVNSTKETELLESVEDAKNEQLHEFVENPDENKVKSYENTAKGSDDITNTIVIETKTIENVGNANEENQTVENFSLNATEENAMQDTLKTSLRKGDDSILEDKARKYDEQHQINLKAEPSNIDEHAEYPIKKSLDLENKGFRQDTHLSFNDFLKMQSMENIENEFKNSKPQKVVKSVPLIKTNPHPQALSKVVKHPIKSPKIKTPATGTRIFNKNTIKKVEDKIYAKKQPTQQHFKMNETLENDNSSELLELKIKLSSKDEEIFHLQEELASKSQDLVSLREEIILIERMNESKRENQMNFFERFNYEGADVNDIKNAILEQETLIRGEFTEKEKVQFLKQEQLLRENQNLKKQLEEKLGIDYKMKMKLETLENENRMLKLKEIELIENNKTEIANLHLMLNESESSKGTDLKEAKLELDRVKNDYGLYIKELEEEKKENTSTKKPLQKKGILNSSENKMLNSMEIKTLKEKVIKLEIEKDFATREVAKLKNEKNNIRLESEISLKDLQDKYESLKKFKSDSDLKNLAKMEEMANTIETLKSKESKFESSLMLKNDDVLKQLREENFNLRQKNQKLDMQAVDMNFDLNLKIKKLEKELEYLSSENMELKTKCDESAKNNTLQDNKLLEENFTLKLKNKDLNYKFNEFKEKCLILENTKDSNENLIKLLRKSQEDTINYYEKLLSESRKLSEETDKRNKKMKKNFELEIEFLGDRLKKSENSYAELELKFEEKNNKTKNEKPNYFAIEEMEDYKAVKEKNKTLTEELERIKAVMKPEHIKFNDLSIKIKLLEEQIKNREDKIGLEIQKRLNVLELEYKNELELVTKKKNEELRKKHMEVLKFRREMIRKELLTNFQESENGKELSNYISNLTNSYQLTEKANEHITKNEQYKLQTAITTAVEQSLDFRKNFAKILSPAFLHSPDFTRKLKESFDATIDLIKKEKMTEEEKKQHMESKKKAQKIEEKVTKEGKDLTMAEANVLVTGNSKQNVNNISKTCDNQADSDMEIDNESDMDVDEPTFTSIISNSIILVEKNDANPIIENSSEVLDTLKPLLTESIVKEEDIKQLSEHKEKTQLQSPKSSSENYLISKNFKKNNSLSSNDSSAVNSANASRNSTPSLSVSDSIRGNFKSSKPEEEFYIEQKIAAFIPNKEGGENCIIVVVEAFDKERDIYTVRDVDPDPDEEDDECVWKLKKDKLINYLQTSLTYKSIDFPIFVLIISIMIVRDPVYSLFREKGKKRMSTEFYLSKVVKVAKSGVTVEYEDGDSAIVKYTDLFKAARYKHFNYQTKSNIQGSKDKKKYTKKKMNEYSSSSEEEADVDGNKDLKNYSSSDDNLSKLSDLSEGPDSGKGTSTNKKTAGLGKQLMKTRFKPDTFVNPDGSIRHTTDVNDTAATWTKFQSITQESDLESFLNTAQLAGTEFTAERLNVQVITDNLSKHTTLNEFLLDPEKEKSILIQHEEHKAKLKIPRRPKWDKNTTPEQLKLAERESFLDWRRNLAVVEENIGLLLTPYERNLEVWRQLWRVTERSDMIVQIVDARNPLLFRSTDVSLYVKELDERKKNLLLVNKADMLSEIQRLHWANYFIENEIEYRFFSAALAKKLQEEEKAQESTLDSTAPQRVAEVLMLKEAEEAIKKEQEETITTVNQEDENELLEADKLKIKILTVDELLELFMRECPKPLREKDTKSTIGFVGYPNVGKSSTLNALVGAKCVAVASTPGKTKHFQTIHLPPLPIILCDCPGLVFPTFVTTKADMVVNGILPIDQLRESTGPTALVANRIPKAVLEKVYGINIKTRNEEGLLIDRNPTAEEFLKSYAIARGYTKSSQGQPDESRAARYILKDYVNGKLLFSFAPPGIDNFAFNLETYQKFLDNPTRVSMVSSKILGQADLTLEREIALRGKENGTDSVSNTIENFNKMHSKSDLLHKTDLLQISLNSKPEVQALTSGKFATTNFTRATLFPNQTYLKNDATRVLSKKGKEIEGSQDRVLESMNRQVSTTMAKEKLHKKGKKNIKKRVNWTVDDS</sequence>
<comment type="subcellular location">
    <subcellularLocation>
        <location evidence="1">Cytoplasm</location>
    </subcellularLocation>
</comment>
<keyword evidence="5" id="KW-0342">GTP-binding</keyword>
<evidence type="ECO:0000313" key="9">
    <source>
        <dbReference type="EMBL" id="KAJ3217742.1"/>
    </source>
</evidence>
<feature type="compositionally biased region" description="Low complexity" evidence="7">
    <location>
        <begin position="1482"/>
        <end position="1500"/>
    </location>
</feature>
<feature type="region of interest" description="Disordered" evidence="7">
    <location>
        <begin position="1482"/>
        <end position="1512"/>
    </location>
</feature>
<evidence type="ECO:0000256" key="6">
    <source>
        <dbReference type="SAM" id="Coils"/>
    </source>
</evidence>
<reference evidence="9" key="1">
    <citation type="submission" date="2020-05" db="EMBL/GenBank/DDBJ databases">
        <title>Phylogenomic resolution of chytrid fungi.</title>
        <authorList>
            <person name="Stajich J.E."/>
            <person name="Amses K."/>
            <person name="Simmons R."/>
            <person name="Seto K."/>
            <person name="Myers J."/>
            <person name="Bonds A."/>
            <person name="Quandt C.A."/>
            <person name="Barry K."/>
            <person name="Liu P."/>
            <person name="Grigoriev I."/>
            <person name="Longcore J.E."/>
            <person name="James T.Y."/>
        </authorList>
    </citation>
    <scope>NUCLEOTIDE SEQUENCE</scope>
    <source>
        <strain evidence="9">JEL0476</strain>
    </source>
</reference>
<evidence type="ECO:0000256" key="2">
    <source>
        <dbReference type="ARBA" id="ARBA00022490"/>
    </source>
</evidence>
<keyword evidence="10" id="KW-1185">Reference proteome</keyword>
<dbReference type="InterPro" id="IPR043358">
    <property type="entry name" value="GNL1-like"/>
</dbReference>
<evidence type="ECO:0000256" key="3">
    <source>
        <dbReference type="ARBA" id="ARBA00022741"/>
    </source>
</evidence>
<gene>
    <name evidence="9" type="ORF">HK099_005360</name>
</gene>
<evidence type="ECO:0000259" key="8">
    <source>
        <dbReference type="PROSITE" id="PS51721"/>
    </source>
</evidence>
<dbReference type="GO" id="GO:0005829">
    <property type="term" value="C:cytosol"/>
    <property type="evidence" value="ECO:0007669"/>
    <property type="project" value="TreeGrafter"/>
</dbReference>
<dbReference type="InterPro" id="IPR030378">
    <property type="entry name" value="G_CP_dom"/>
</dbReference>
<keyword evidence="6" id="KW-0175">Coiled coil</keyword>